<feature type="transmembrane region" description="Helical" evidence="2">
    <location>
        <begin position="281"/>
        <end position="303"/>
    </location>
</feature>
<dbReference type="Pfam" id="PF03435">
    <property type="entry name" value="Sacchrp_dh_NADP"/>
    <property type="match status" value="1"/>
</dbReference>
<dbReference type="AlphaFoldDB" id="A0A8H7T275"/>
<dbReference type="GO" id="GO:0005811">
    <property type="term" value="C:lipid droplet"/>
    <property type="evidence" value="ECO:0007669"/>
    <property type="project" value="TreeGrafter"/>
</dbReference>
<dbReference type="InterPro" id="IPR005097">
    <property type="entry name" value="Sacchrp_dh_NADP-bd"/>
</dbReference>
<dbReference type="GO" id="GO:0005886">
    <property type="term" value="C:plasma membrane"/>
    <property type="evidence" value="ECO:0007669"/>
    <property type="project" value="TreeGrafter"/>
</dbReference>
<organism evidence="4 5">
    <name type="scientific">Cadophora malorum</name>
    <dbReference type="NCBI Taxonomy" id="108018"/>
    <lineage>
        <taxon>Eukaryota</taxon>
        <taxon>Fungi</taxon>
        <taxon>Dikarya</taxon>
        <taxon>Ascomycota</taxon>
        <taxon>Pezizomycotina</taxon>
        <taxon>Leotiomycetes</taxon>
        <taxon>Helotiales</taxon>
        <taxon>Ploettnerulaceae</taxon>
        <taxon>Cadophora</taxon>
    </lineage>
</organism>
<dbReference type="PANTHER" id="PTHR12286:SF5">
    <property type="entry name" value="SACCHAROPINE DEHYDROGENASE-LIKE OXIDOREDUCTASE"/>
    <property type="match status" value="1"/>
</dbReference>
<keyword evidence="2" id="KW-1133">Transmembrane helix</keyword>
<feature type="domain" description="Saccharopine dehydrogenase NADP binding" evidence="3">
    <location>
        <begin position="9"/>
        <end position="137"/>
    </location>
</feature>
<evidence type="ECO:0000256" key="1">
    <source>
        <dbReference type="ARBA" id="ARBA00038048"/>
    </source>
</evidence>
<name>A0A8H7T275_9HELO</name>
<dbReference type="GO" id="GO:0005739">
    <property type="term" value="C:mitochondrion"/>
    <property type="evidence" value="ECO:0007669"/>
    <property type="project" value="TreeGrafter"/>
</dbReference>
<dbReference type="PANTHER" id="PTHR12286">
    <property type="entry name" value="SACCHAROPINE DEHYDROGENASE-LIKE OXIDOREDUCTASE"/>
    <property type="match status" value="1"/>
</dbReference>
<evidence type="ECO:0000313" key="4">
    <source>
        <dbReference type="EMBL" id="KAG4410916.1"/>
    </source>
</evidence>
<dbReference type="EMBL" id="JAFJYH010000558">
    <property type="protein sequence ID" value="KAG4410916.1"/>
    <property type="molecule type" value="Genomic_DNA"/>
</dbReference>
<dbReference type="FunFam" id="3.40.50.720:FF:000592">
    <property type="entry name" value="Similar to saccharopine dehydrogenase"/>
    <property type="match status" value="1"/>
</dbReference>
<dbReference type="Gene3D" id="3.40.50.720">
    <property type="entry name" value="NAD(P)-binding Rossmann-like Domain"/>
    <property type="match status" value="1"/>
</dbReference>
<keyword evidence="5" id="KW-1185">Reference proteome</keyword>
<evidence type="ECO:0000256" key="2">
    <source>
        <dbReference type="SAM" id="Phobius"/>
    </source>
</evidence>
<accession>A0A8H7T275</accession>
<dbReference type="InterPro" id="IPR036291">
    <property type="entry name" value="NAD(P)-bd_dom_sf"/>
</dbReference>
<reference evidence="4" key="1">
    <citation type="submission" date="2021-02" db="EMBL/GenBank/DDBJ databases">
        <title>Genome sequence Cadophora malorum strain M34.</title>
        <authorList>
            <person name="Stefanovic E."/>
            <person name="Vu D."/>
            <person name="Scully C."/>
            <person name="Dijksterhuis J."/>
            <person name="Roader J."/>
            <person name="Houbraken J."/>
        </authorList>
    </citation>
    <scope>NUCLEOTIDE SEQUENCE</scope>
    <source>
        <strain evidence="4">M34</strain>
    </source>
</reference>
<evidence type="ECO:0000259" key="3">
    <source>
        <dbReference type="Pfam" id="PF03435"/>
    </source>
</evidence>
<proteinExistence type="inferred from homology"/>
<dbReference type="Proteomes" id="UP000664132">
    <property type="component" value="Unassembled WGS sequence"/>
</dbReference>
<dbReference type="InterPro" id="IPR051276">
    <property type="entry name" value="Saccharopine_DH-like_oxidrdct"/>
</dbReference>
<dbReference type="OrthoDB" id="10268090at2759"/>
<sequence length="410" mass="44764">MSSRQYDLVVFGATGYTGKLTAEHITTNLPTDLKWALAGRSASKLEAVAAECKSLNPDRSQPAIEVCQLNDTDLDALAKKTKVLIATVGPYGMYGEHAFKACAENGTHYLDVTGEIPFVRDMIRKYETTAKKNGCIMIPQIGIESAPADLVTWTLVDMIRKRLSAPTGEVIVSVHDLNSAPSGGTLNTVLSLMDTWSLKDIAAAHAPGGISPIPVPKAQPYKSIVTKIFGFRSVSDLGILTSSLGGTADRPIVYRSWALLGGDKTYGPNFHFSEYMKARNYLGAIAIHFGLMIGSMLLAIPLFRTIARKYVYKPGEGPTREQYKNDRVEYRGIGIPDVQTPNPPRAFCRAKYEGSLYAYTGLSLAEAAISILRDEHDLSGGIYTPACLGQKFIDRLDGAGFKFERKFYDD</sequence>
<comment type="similarity">
    <text evidence="1">Belongs to the saccharopine dehydrogenase family.</text>
</comment>
<dbReference type="GO" id="GO:0009247">
    <property type="term" value="P:glycolipid biosynthetic process"/>
    <property type="evidence" value="ECO:0007669"/>
    <property type="project" value="TreeGrafter"/>
</dbReference>
<keyword evidence="2" id="KW-0472">Membrane</keyword>
<dbReference type="SUPFAM" id="SSF51735">
    <property type="entry name" value="NAD(P)-binding Rossmann-fold domains"/>
    <property type="match status" value="1"/>
</dbReference>
<protein>
    <recommendedName>
        <fullName evidence="3">Saccharopine dehydrogenase NADP binding domain-containing protein</fullName>
    </recommendedName>
</protein>
<comment type="caution">
    <text evidence="4">The sequence shown here is derived from an EMBL/GenBank/DDBJ whole genome shotgun (WGS) entry which is preliminary data.</text>
</comment>
<gene>
    <name evidence="4" type="ORF">IFR04_015947</name>
</gene>
<keyword evidence="2" id="KW-0812">Transmembrane</keyword>
<evidence type="ECO:0000313" key="5">
    <source>
        <dbReference type="Proteomes" id="UP000664132"/>
    </source>
</evidence>